<name>A0A096B3W8_9BURK</name>
<dbReference type="PANTHER" id="PTHR32308">
    <property type="entry name" value="LYASE BETA SUBUNIT, PUTATIVE (AFU_ORTHOLOGUE AFUA_4G13030)-RELATED"/>
    <property type="match status" value="1"/>
</dbReference>
<keyword evidence="3 5" id="KW-0460">Magnesium</keyword>
<dbReference type="Proteomes" id="UP000029629">
    <property type="component" value="Unassembled WGS sequence"/>
</dbReference>
<feature type="binding site" evidence="5">
    <location>
        <position position="120"/>
    </location>
    <ligand>
        <name>Mg(2+)</name>
        <dbReference type="ChEBI" id="CHEBI:18420"/>
    </ligand>
</feature>
<evidence type="ECO:0000259" key="6">
    <source>
        <dbReference type="Pfam" id="PF03328"/>
    </source>
</evidence>
<keyword evidence="2 5" id="KW-0479">Metal-binding</keyword>
<keyword evidence="8" id="KW-1185">Reference proteome</keyword>
<evidence type="ECO:0000256" key="5">
    <source>
        <dbReference type="PIRSR" id="PIRSR015582-2"/>
    </source>
</evidence>
<protein>
    <submittedName>
        <fullName evidence="7">Host specificity protein</fullName>
    </submittedName>
</protein>
<dbReference type="eggNOG" id="COG2301">
    <property type="taxonomic scope" value="Bacteria"/>
</dbReference>
<evidence type="ECO:0000256" key="1">
    <source>
        <dbReference type="ARBA" id="ARBA00001946"/>
    </source>
</evidence>
<feature type="binding site" evidence="5">
    <location>
        <position position="146"/>
    </location>
    <ligand>
        <name>Mg(2+)</name>
        <dbReference type="ChEBI" id="CHEBI:18420"/>
    </ligand>
</feature>
<evidence type="ECO:0000256" key="4">
    <source>
        <dbReference type="PIRSR" id="PIRSR015582-1"/>
    </source>
</evidence>
<evidence type="ECO:0000256" key="3">
    <source>
        <dbReference type="ARBA" id="ARBA00022842"/>
    </source>
</evidence>
<dbReference type="InterPro" id="IPR040442">
    <property type="entry name" value="Pyrv_kinase-like_dom_sf"/>
</dbReference>
<evidence type="ECO:0000313" key="7">
    <source>
        <dbReference type="EMBL" id="KGF27964.1"/>
    </source>
</evidence>
<accession>A0A096B3W8</accession>
<feature type="binding site" evidence="4">
    <location>
        <position position="120"/>
    </location>
    <ligand>
        <name>substrate</name>
    </ligand>
</feature>
<dbReference type="InterPro" id="IPR011206">
    <property type="entry name" value="Citrate_lyase_beta/mcl1/mcl2"/>
</dbReference>
<feature type="binding site" evidence="4">
    <location>
        <position position="68"/>
    </location>
    <ligand>
        <name>substrate</name>
    </ligand>
</feature>
<dbReference type="PANTHER" id="PTHR32308:SF10">
    <property type="entry name" value="CITRATE LYASE SUBUNIT BETA"/>
    <property type="match status" value="1"/>
</dbReference>
<dbReference type="OrthoDB" id="348111at2"/>
<organism evidence="7 8">
    <name type="scientific">Oligella urethralis DNF00040</name>
    <dbReference type="NCBI Taxonomy" id="1401065"/>
    <lineage>
        <taxon>Bacteria</taxon>
        <taxon>Pseudomonadati</taxon>
        <taxon>Pseudomonadota</taxon>
        <taxon>Betaproteobacteria</taxon>
        <taxon>Burkholderiales</taxon>
        <taxon>Alcaligenaceae</taxon>
        <taxon>Oligella</taxon>
    </lineage>
</organism>
<dbReference type="Gene3D" id="3.20.20.60">
    <property type="entry name" value="Phosphoenolpyruvate-binding domains"/>
    <property type="match status" value="1"/>
</dbReference>
<dbReference type="GO" id="GO:0000287">
    <property type="term" value="F:magnesium ion binding"/>
    <property type="evidence" value="ECO:0007669"/>
    <property type="project" value="TreeGrafter"/>
</dbReference>
<feature type="domain" description="HpcH/HpaI aldolase/citrate lyase" evidence="6">
    <location>
        <begin position="9"/>
        <end position="217"/>
    </location>
</feature>
<evidence type="ECO:0000313" key="8">
    <source>
        <dbReference type="Proteomes" id="UP000029629"/>
    </source>
</evidence>
<dbReference type="PIRSF" id="PIRSF015582">
    <property type="entry name" value="Cit_lyase_B"/>
    <property type="match status" value="1"/>
</dbReference>
<dbReference type="GO" id="GO:0006107">
    <property type="term" value="P:oxaloacetate metabolic process"/>
    <property type="evidence" value="ECO:0007669"/>
    <property type="project" value="TreeGrafter"/>
</dbReference>
<reference evidence="7 8" key="1">
    <citation type="submission" date="2014-07" db="EMBL/GenBank/DDBJ databases">
        <authorList>
            <person name="McCorrison J."/>
            <person name="Sanka R."/>
            <person name="Torralba M."/>
            <person name="Gillis M."/>
            <person name="Haft D.H."/>
            <person name="Methe B."/>
            <person name="Sutton G."/>
            <person name="Nelson K.E."/>
        </authorList>
    </citation>
    <scope>NUCLEOTIDE SEQUENCE [LARGE SCALE GENOMIC DNA]</scope>
    <source>
        <strain evidence="7 8">DNF00040</strain>
    </source>
</reference>
<dbReference type="AlphaFoldDB" id="A0A096B3W8"/>
<proteinExistence type="predicted"/>
<comment type="caution">
    <text evidence="7">The sequence shown here is derived from an EMBL/GenBank/DDBJ whole genome shotgun (WGS) entry which is preliminary data.</text>
</comment>
<evidence type="ECO:0000256" key="2">
    <source>
        <dbReference type="ARBA" id="ARBA00022723"/>
    </source>
</evidence>
<dbReference type="InterPro" id="IPR005000">
    <property type="entry name" value="Aldolase/citrate-lyase_domain"/>
</dbReference>
<gene>
    <name evidence="7" type="ORF">HMPREF2130_09805</name>
</gene>
<dbReference type="EMBL" id="JRNI01000060">
    <property type="protein sequence ID" value="KGF27964.1"/>
    <property type="molecule type" value="Genomic_DNA"/>
</dbReference>
<dbReference type="SUPFAM" id="SSF51621">
    <property type="entry name" value="Phosphoenolpyruvate/pyruvate domain"/>
    <property type="match status" value="1"/>
</dbReference>
<dbReference type="InterPro" id="IPR015813">
    <property type="entry name" value="Pyrv/PenolPyrv_kinase-like_dom"/>
</dbReference>
<comment type="cofactor">
    <cofactor evidence="1">
        <name>Mg(2+)</name>
        <dbReference type="ChEBI" id="CHEBI:18420"/>
    </cofactor>
</comment>
<dbReference type="RefSeq" id="WP_036560462.1">
    <property type="nucleotide sequence ID" value="NZ_JRNI01000060.1"/>
</dbReference>
<dbReference type="Pfam" id="PF03328">
    <property type="entry name" value="HpcH_HpaI"/>
    <property type="match status" value="1"/>
</dbReference>
<sequence length="281" mass="31092">MAKKNFYIRSALFVPAANLDRIPKALATDASIVIVDLEDAVEADAKFSVRQQLERWANDNPGRRFFLRINSAKSPWFIDDLAFAGRIDKSILGVVLPKAESSKDIIPVERLGVPVVPLIETAAGVTNLKDICSVDGVTRLSFGELDMCLSLGVDRHSKGAKRLINHIRAEICLHSRAAKLNPPLDTVYPNFQDAAGFRKRLKLAKEMGFGGSLCIHPKQLEVVHDVFMPKPEDLAWAKRVVEATKKFGNSVFQLDGEMIDKPVIEHAQAILKETDGVVITR</sequence>
<dbReference type="GO" id="GO:0003824">
    <property type="term" value="F:catalytic activity"/>
    <property type="evidence" value="ECO:0007669"/>
    <property type="project" value="InterPro"/>
</dbReference>